<keyword evidence="1" id="KW-1133">Transmembrane helix</keyword>
<accession>A0A4Y2QLU2</accession>
<name>A0A4Y2QLU2_ARAVE</name>
<keyword evidence="3" id="KW-1185">Reference proteome</keyword>
<reference evidence="2 3" key="1">
    <citation type="journal article" date="2019" name="Sci. Rep.">
        <title>Orb-weaving spider Araneus ventricosus genome elucidates the spidroin gene catalogue.</title>
        <authorList>
            <person name="Kono N."/>
            <person name="Nakamura H."/>
            <person name="Ohtoshi R."/>
            <person name="Moran D.A.P."/>
            <person name="Shinohara A."/>
            <person name="Yoshida Y."/>
            <person name="Fujiwara M."/>
            <person name="Mori M."/>
            <person name="Tomita M."/>
            <person name="Arakawa K."/>
        </authorList>
    </citation>
    <scope>NUCLEOTIDE SEQUENCE [LARGE SCALE GENOMIC DNA]</scope>
</reference>
<dbReference type="EMBL" id="BGPR01014221">
    <property type="protein sequence ID" value="GBN64248.1"/>
    <property type="molecule type" value="Genomic_DNA"/>
</dbReference>
<feature type="transmembrane region" description="Helical" evidence="1">
    <location>
        <begin position="124"/>
        <end position="144"/>
    </location>
</feature>
<organism evidence="2 3">
    <name type="scientific">Araneus ventricosus</name>
    <name type="common">Orbweaver spider</name>
    <name type="synonym">Epeira ventricosa</name>
    <dbReference type="NCBI Taxonomy" id="182803"/>
    <lineage>
        <taxon>Eukaryota</taxon>
        <taxon>Metazoa</taxon>
        <taxon>Ecdysozoa</taxon>
        <taxon>Arthropoda</taxon>
        <taxon>Chelicerata</taxon>
        <taxon>Arachnida</taxon>
        <taxon>Araneae</taxon>
        <taxon>Araneomorphae</taxon>
        <taxon>Entelegynae</taxon>
        <taxon>Araneoidea</taxon>
        <taxon>Araneidae</taxon>
        <taxon>Araneus</taxon>
    </lineage>
</organism>
<dbReference type="AlphaFoldDB" id="A0A4Y2QLU2"/>
<evidence type="ECO:0000256" key="1">
    <source>
        <dbReference type="SAM" id="Phobius"/>
    </source>
</evidence>
<gene>
    <name evidence="2" type="ORF">AVEN_28229_1</name>
</gene>
<protein>
    <submittedName>
        <fullName evidence="2">Uncharacterized protein</fullName>
    </submittedName>
</protein>
<dbReference type="SUPFAM" id="SSF53098">
    <property type="entry name" value="Ribonuclease H-like"/>
    <property type="match status" value="1"/>
</dbReference>
<evidence type="ECO:0000313" key="2">
    <source>
        <dbReference type="EMBL" id="GBN64248.1"/>
    </source>
</evidence>
<comment type="caution">
    <text evidence="2">The sequence shown here is derived from an EMBL/GenBank/DDBJ whole genome shotgun (WGS) entry which is preliminary data.</text>
</comment>
<evidence type="ECO:0000313" key="3">
    <source>
        <dbReference type="Proteomes" id="UP000499080"/>
    </source>
</evidence>
<keyword evidence="1" id="KW-0472">Membrane</keyword>
<dbReference type="OrthoDB" id="6429252at2759"/>
<keyword evidence="1" id="KW-0812">Transmembrane</keyword>
<proteinExistence type="predicted"/>
<sequence>MLTARKYFSDLTYLLLYKEKSKVCIQWISSHVGVFGNEVVNLLAKEGSALPSAASGEIFASEISSTHRAKANSTWKVSPAHEWYAGNRPGMSLQSESTRSVQTALARLRSNHIKCLKFVDKEKTYSLVPVLLLLLMSLTVLTPLRG</sequence>
<dbReference type="InterPro" id="IPR012337">
    <property type="entry name" value="RNaseH-like_sf"/>
</dbReference>
<dbReference type="Proteomes" id="UP000499080">
    <property type="component" value="Unassembled WGS sequence"/>
</dbReference>